<organism evidence="2 3">
    <name type="scientific">Altererythrobacter litoralis</name>
    <dbReference type="NCBI Taxonomy" id="3113904"/>
    <lineage>
        <taxon>Bacteria</taxon>
        <taxon>Pseudomonadati</taxon>
        <taxon>Pseudomonadota</taxon>
        <taxon>Alphaproteobacteria</taxon>
        <taxon>Sphingomonadales</taxon>
        <taxon>Erythrobacteraceae</taxon>
        <taxon>Altererythrobacter</taxon>
    </lineage>
</organism>
<protein>
    <submittedName>
        <fullName evidence="2">DUF2807 domain-containing protein</fullName>
    </submittedName>
</protein>
<reference evidence="2 3" key="1">
    <citation type="submission" date="2024-01" db="EMBL/GenBank/DDBJ databases">
        <title>The genome sequence of Erythrobacteraceae sp. strain 1XM1-14.</title>
        <authorList>
            <person name="Liu Y."/>
        </authorList>
    </citation>
    <scope>NUCLEOTIDE SEQUENCE [LARGE SCALE GENOMIC DNA]</scope>
    <source>
        <strain evidence="2 3">1XM1-14</strain>
    </source>
</reference>
<dbReference type="EMBL" id="JAZDQV010000007">
    <property type="protein sequence ID" value="MEE1877726.1"/>
    <property type="molecule type" value="Genomic_DNA"/>
</dbReference>
<sequence length="271" mass="27267">MGPILYYMGNTDYVVEEPMLNKLIKRLAPVAAIALSAAVAGCNDMNIEINGEEGVPLAELDMSGDAPTELILAGPDTVVLSEGDTLDIDVEGDSETTELLRFSLKDGALAVMRKNGKWDHSGTAIVRVTMPAPKEIVIAGSGKVEAAAMADTADVTIAGSGDLSVAALSATKADVTIAGAGTFTTAGTATTLGLNILGSGKADMASLKVESADITVAGSGSASFASDGKVEASIMGSGDVRVIGRATCEINAMGSGTLKCEPGAEEAAPAE</sequence>
<dbReference type="Gene3D" id="2.160.20.120">
    <property type="match status" value="1"/>
</dbReference>
<proteinExistence type="predicted"/>
<name>A0ABU7GHK6_9SPHN</name>
<accession>A0ABU7GHK6</accession>
<dbReference type="Proteomes" id="UP001343492">
    <property type="component" value="Unassembled WGS sequence"/>
</dbReference>
<keyword evidence="3" id="KW-1185">Reference proteome</keyword>
<dbReference type="RefSeq" id="WP_354144832.1">
    <property type="nucleotide sequence ID" value="NZ_JAZDQV010000007.1"/>
</dbReference>
<evidence type="ECO:0000259" key="1">
    <source>
        <dbReference type="Pfam" id="PF10988"/>
    </source>
</evidence>
<dbReference type="Pfam" id="PF10988">
    <property type="entry name" value="DUF2807"/>
    <property type="match status" value="1"/>
</dbReference>
<evidence type="ECO:0000313" key="3">
    <source>
        <dbReference type="Proteomes" id="UP001343492"/>
    </source>
</evidence>
<evidence type="ECO:0000313" key="2">
    <source>
        <dbReference type="EMBL" id="MEE1877726.1"/>
    </source>
</evidence>
<gene>
    <name evidence="2" type="ORF">VRS74_08525</name>
</gene>
<dbReference type="InterPro" id="IPR021255">
    <property type="entry name" value="DUF2807"/>
</dbReference>
<comment type="caution">
    <text evidence="2">The sequence shown here is derived from an EMBL/GenBank/DDBJ whole genome shotgun (WGS) entry which is preliminary data.</text>
</comment>
<feature type="domain" description="Putative auto-transporter adhesin head GIN" evidence="1">
    <location>
        <begin position="67"/>
        <end position="246"/>
    </location>
</feature>